<proteinExistence type="predicted"/>
<sequence>MPSWTGLLCPPTAWPTTPFLASASAASLLPQRRSLGVQGCPASLCPGATEPHCSLPGQWQV</sequence>
<gene>
    <name evidence="1" type="ORF">EI555_001013</name>
</gene>
<dbReference type="Proteomes" id="UP000308365">
    <property type="component" value="Unassembled WGS sequence"/>
</dbReference>
<dbReference type="AlphaFoldDB" id="A0A4U1EHD1"/>
<organism evidence="1 2">
    <name type="scientific">Monodon monoceros</name>
    <name type="common">Narwhal</name>
    <name type="synonym">Ceratodon monodon</name>
    <dbReference type="NCBI Taxonomy" id="40151"/>
    <lineage>
        <taxon>Eukaryota</taxon>
        <taxon>Metazoa</taxon>
        <taxon>Chordata</taxon>
        <taxon>Craniata</taxon>
        <taxon>Vertebrata</taxon>
        <taxon>Euteleostomi</taxon>
        <taxon>Mammalia</taxon>
        <taxon>Eutheria</taxon>
        <taxon>Laurasiatheria</taxon>
        <taxon>Artiodactyla</taxon>
        <taxon>Whippomorpha</taxon>
        <taxon>Cetacea</taxon>
        <taxon>Odontoceti</taxon>
        <taxon>Monodontidae</taxon>
        <taxon>Monodon</taxon>
    </lineage>
</organism>
<reference evidence="2" key="1">
    <citation type="journal article" date="2019" name="IScience">
        <title>Narwhal Genome Reveals Long-Term Low Genetic Diversity despite Current Large Abundance Size.</title>
        <authorList>
            <person name="Westbury M.V."/>
            <person name="Petersen B."/>
            <person name="Garde E."/>
            <person name="Heide-Jorgensen M.P."/>
            <person name="Lorenzen E.D."/>
        </authorList>
    </citation>
    <scope>NUCLEOTIDE SEQUENCE [LARGE SCALE GENOMIC DNA]</scope>
</reference>
<protein>
    <submittedName>
        <fullName evidence="1">Uncharacterized protein</fullName>
    </submittedName>
</protein>
<accession>A0A4U1EHD1</accession>
<name>A0A4U1EHD1_MONMO</name>
<evidence type="ECO:0000313" key="2">
    <source>
        <dbReference type="Proteomes" id="UP000308365"/>
    </source>
</evidence>
<evidence type="ECO:0000313" key="1">
    <source>
        <dbReference type="EMBL" id="TKC35538.1"/>
    </source>
</evidence>
<comment type="caution">
    <text evidence="1">The sequence shown here is derived from an EMBL/GenBank/DDBJ whole genome shotgun (WGS) entry which is preliminary data.</text>
</comment>
<dbReference type="EMBL" id="RWIC01001502">
    <property type="protein sequence ID" value="TKC35538.1"/>
    <property type="molecule type" value="Genomic_DNA"/>
</dbReference>